<dbReference type="GO" id="GO:0043190">
    <property type="term" value="C:ATP-binding cassette (ABC) transporter complex"/>
    <property type="evidence" value="ECO:0007669"/>
    <property type="project" value="InterPro"/>
</dbReference>
<comment type="similarity">
    <text evidence="2">Belongs to the binding-protein-dependent transport system permease family. HisMQ subfamily.</text>
</comment>
<comment type="subcellular location">
    <subcellularLocation>
        <location evidence="1 9">Cell membrane</location>
        <topology evidence="1 9">Multi-pass membrane protein</topology>
    </subcellularLocation>
</comment>
<dbReference type="GO" id="GO:0022857">
    <property type="term" value="F:transmembrane transporter activity"/>
    <property type="evidence" value="ECO:0007669"/>
    <property type="project" value="InterPro"/>
</dbReference>
<dbReference type="Gene3D" id="1.10.3720.10">
    <property type="entry name" value="MetI-like"/>
    <property type="match status" value="1"/>
</dbReference>
<keyword evidence="5 9" id="KW-0812">Transmembrane</keyword>
<feature type="transmembrane region" description="Helical" evidence="9">
    <location>
        <begin position="87"/>
        <end position="106"/>
    </location>
</feature>
<reference evidence="11 12" key="1">
    <citation type="journal article" date="2018" name="ISME J.">
        <title>A methanotrophic archaeon couples anaerobic oxidation of methane to Fe(III) reduction.</title>
        <authorList>
            <person name="Cai C."/>
            <person name="Leu A.O."/>
            <person name="Xie G.J."/>
            <person name="Guo J."/>
            <person name="Feng Y."/>
            <person name="Zhao J.X."/>
            <person name="Tyson G.W."/>
            <person name="Yuan Z."/>
            <person name="Hu S."/>
        </authorList>
    </citation>
    <scope>NUCLEOTIDE SEQUENCE [LARGE SCALE GENOMIC DNA]</scope>
    <source>
        <strain evidence="11">FeB_12</strain>
    </source>
</reference>
<feature type="transmembrane region" description="Helical" evidence="9">
    <location>
        <begin position="184"/>
        <end position="205"/>
    </location>
</feature>
<name>A0A855X2U5_9BACT</name>
<evidence type="ECO:0000256" key="2">
    <source>
        <dbReference type="ARBA" id="ARBA00010072"/>
    </source>
</evidence>
<evidence type="ECO:0000313" key="11">
    <source>
        <dbReference type="EMBL" id="PWB68487.1"/>
    </source>
</evidence>
<organism evidence="11 12">
    <name type="scientific">candidate division GN15 bacterium</name>
    <dbReference type="NCBI Taxonomy" id="2072418"/>
    <lineage>
        <taxon>Bacteria</taxon>
        <taxon>candidate division GN15</taxon>
    </lineage>
</organism>
<keyword evidence="8 9" id="KW-0472">Membrane</keyword>
<accession>A0A855X2U5</accession>
<evidence type="ECO:0000256" key="6">
    <source>
        <dbReference type="ARBA" id="ARBA00022970"/>
    </source>
</evidence>
<feature type="transmembrane region" description="Helical" evidence="9">
    <location>
        <begin position="24"/>
        <end position="48"/>
    </location>
</feature>
<protein>
    <submittedName>
        <fullName evidence="11">Amino acid ABC transporter permease</fullName>
    </submittedName>
</protein>
<evidence type="ECO:0000313" key="12">
    <source>
        <dbReference type="Proteomes" id="UP000250918"/>
    </source>
</evidence>
<evidence type="ECO:0000256" key="7">
    <source>
        <dbReference type="ARBA" id="ARBA00022989"/>
    </source>
</evidence>
<proteinExistence type="inferred from homology"/>
<dbReference type="EMBL" id="PQAP01000199">
    <property type="protein sequence ID" value="PWB68487.1"/>
    <property type="molecule type" value="Genomic_DNA"/>
</dbReference>
<dbReference type="InterPro" id="IPR043429">
    <property type="entry name" value="ArtM/GltK/GlnP/TcyL/YhdX-like"/>
</dbReference>
<keyword evidence="7 9" id="KW-1133">Transmembrane helix</keyword>
<dbReference type="SUPFAM" id="SSF161098">
    <property type="entry name" value="MetI-like"/>
    <property type="match status" value="1"/>
</dbReference>
<dbReference type="Proteomes" id="UP000250918">
    <property type="component" value="Unassembled WGS sequence"/>
</dbReference>
<evidence type="ECO:0000259" key="10">
    <source>
        <dbReference type="PROSITE" id="PS50928"/>
    </source>
</evidence>
<keyword evidence="3 9" id="KW-0813">Transport</keyword>
<dbReference type="AlphaFoldDB" id="A0A855X2U5"/>
<evidence type="ECO:0000256" key="3">
    <source>
        <dbReference type="ARBA" id="ARBA00022448"/>
    </source>
</evidence>
<dbReference type="InterPro" id="IPR035906">
    <property type="entry name" value="MetI-like_sf"/>
</dbReference>
<dbReference type="InterPro" id="IPR010065">
    <property type="entry name" value="AA_ABC_transptr_permease_3TM"/>
</dbReference>
<dbReference type="CDD" id="cd06261">
    <property type="entry name" value="TM_PBP2"/>
    <property type="match status" value="1"/>
</dbReference>
<dbReference type="GO" id="GO:0006865">
    <property type="term" value="P:amino acid transport"/>
    <property type="evidence" value="ECO:0007669"/>
    <property type="project" value="UniProtKB-KW"/>
</dbReference>
<evidence type="ECO:0000256" key="9">
    <source>
        <dbReference type="RuleBase" id="RU363032"/>
    </source>
</evidence>
<sequence length="226" mass="25547">MTWLVDQFTILGNVFYYLIQTVHWTILISVLAYLIALIFGLVFGILRLSLSRPVRWLASAYVNVIRGVPLLVLIFFIYFGLGKIVNLDRFVAGVLAVGICYGAYLAEIFRSGIQAIDYGQHEAAMSLGMTRWQTMRHIILPQSVRIVVPPAANEFIACLKDSSLVSIIGLRELTRAGREYSSQYFLDFQTWLVVGIIYLILTLTLTQLVKVIERRVAVHGYGVEKK</sequence>
<feature type="transmembrane region" description="Helical" evidence="9">
    <location>
        <begin position="60"/>
        <end position="81"/>
    </location>
</feature>
<evidence type="ECO:0000256" key="8">
    <source>
        <dbReference type="ARBA" id="ARBA00023136"/>
    </source>
</evidence>
<dbReference type="InterPro" id="IPR000515">
    <property type="entry name" value="MetI-like"/>
</dbReference>
<feature type="domain" description="ABC transmembrane type-1" evidence="10">
    <location>
        <begin position="22"/>
        <end position="209"/>
    </location>
</feature>
<dbReference type="PANTHER" id="PTHR30614:SF20">
    <property type="entry name" value="GLUTAMINE TRANSPORT SYSTEM PERMEASE PROTEIN GLNP"/>
    <property type="match status" value="1"/>
</dbReference>
<dbReference type="PROSITE" id="PS50928">
    <property type="entry name" value="ABC_TM1"/>
    <property type="match status" value="1"/>
</dbReference>
<dbReference type="Pfam" id="PF00528">
    <property type="entry name" value="BPD_transp_1"/>
    <property type="match status" value="1"/>
</dbReference>
<gene>
    <name evidence="11" type="ORF">C3F09_11540</name>
</gene>
<evidence type="ECO:0000256" key="4">
    <source>
        <dbReference type="ARBA" id="ARBA00022475"/>
    </source>
</evidence>
<evidence type="ECO:0000256" key="1">
    <source>
        <dbReference type="ARBA" id="ARBA00004651"/>
    </source>
</evidence>
<dbReference type="FunFam" id="1.10.3720.10:FF:000033">
    <property type="entry name" value="Polar amino acid ABC transporter permease"/>
    <property type="match status" value="1"/>
</dbReference>
<keyword evidence="4" id="KW-1003">Cell membrane</keyword>
<comment type="caution">
    <text evidence="11">The sequence shown here is derived from an EMBL/GenBank/DDBJ whole genome shotgun (WGS) entry which is preliminary data.</text>
</comment>
<keyword evidence="6" id="KW-0029">Amino-acid transport</keyword>
<dbReference type="NCBIfam" id="TIGR01726">
    <property type="entry name" value="HEQRo_perm_3TM"/>
    <property type="match status" value="1"/>
</dbReference>
<evidence type="ECO:0000256" key="5">
    <source>
        <dbReference type="ARBA" id="ARBA00022692"/>
    </source>
</evidence>
<dbReference type="PANTHER" id="PTHR30614">
    <property type="entry name" value="MEMBRANE COMPONENT OF AMINO ACID ABC TRANSPORTER"/>
    <property type="match status" value="1"/>
</dbReference>